<dbReference type="Proteomes" id="UP000262427">
    <property type="component" value="Chromosome CM"/>
</dbReference>
<dbReference type="InterPro" id="IPR005511">
    <property type="entry name" value="SMP-30"/>
</dbReference>
<reference evidence="5" key="2">
    <citation type="submission" date="2018-01" db="EMBL/GenBank/DDBJ databases">
        <title>Ralstonia pseudosolanacearum P824 infects blueberry.</title>
        <authorList>
            <person name="Bocsanczy A.M."/>
            <person name="Norman D.J."/>
        </authorList>
    </citation>
    <scope>NUCLEOTIDE SEQUENCE</scope>
    <source>
        <strain evidence="5">P824</strain>
    </source>
</reference>
<evidence type="ECO:0000256" key="1">
    <source>
        <dbReference type="ARBA" id="ARBA00008853"/>
    </source>
</evidence>
<protein>
    <submittedName>
        <fullName evidence="6">L-arabinolactonase</fullName>
        <ecNumber evidence="6">3.1.1.15</ecNumber>
    </submittedName>
    <submittedName>
        <fullName evidence="5">SMP-30/gluconolactonase/LRE family protein</fullName>
    </submittedName>
</protein>
<evidence type="ECO:0000256" key="3">
    <source>
        <dbReference type="PIRSR" id="PIRSR605511-2"/>
    </source>
</evidence>
<dbReference type="EMBL" id="LN899821">
    <property type="protein sequence ID" value="CUV17498.1"/>
    <property type="molecule type" value="Genomic_DNA"/>
</dbReference>
<dbReference type="EMBL" id="CP025741">
    <property type="protein sequence ID" value="AYA45617.1"/>
    <property type="molecule type" value="Genomic_DNA"/>
</dbReference>
<dbReference type="GO" id="GO:0004341">
    <property type="term" value="F:gluconolactonase activity"/>
    <property type="evidence" value="ECO:0007669"/>
    <property type="project" value="TreeGrafter"/>
</dbReference>
<proteinExistence type="inferred from homology"/>
<comment type="cofactor">
    <cofactor evidence="3">
        <name>Zn(2+)</name>
        <dbReference type="ChEBI" id="CHEBI:29105"/>
    </cofactor>
    <text evidence="3">Binds 1 divalent metal cation per subunit.</text>
</comment>
<keyword evidence="6" id="KW-0378">Hydrolase</keyword>
<dbReference type="InterPro" id="IPR011042">
    <property type="entry name" value="6-blade_b-propeller_TolB-like"/>
</dbReference>
<dbReference type="Gene3D" id="2.120.10.30">
    <property type="entry name" value="TolB, C-terminal domain"/>
    <property type="match status" value="1"/>
</dbReference>
<sequence length="303" mass="32314">MIAIPLSDLRCTLGEGIVWDDALGVLWWTDIQESLLWQHDPATGRERQWPMPQRVGSFVLTVTPGVLIVGLAKQVARFDARTGALTPLVDVEAGNPATRINDGRADRAGNYVFGTLHEGGPRALGSFYRFTPLGVLQRLALPGIAIANSIAFSPEGTTMYWCDTPSRRIHACDYDGQTGTVARVRVFADLRDADAGTAHRGSPDGSTVDADGCLWNAEWGGNRVTRYAPDGRVLAHHPVPASQPTCPAFGGAALDTLYLASARDGLSARRLAEDVLAGAVFRLAVGGVRGLPEARFGDACIPA</sequence>
<feature type="domain" description="SMP-30/Gluconolactonase/LRE-like region" evidence="4">
    <location>
        <begin position="13"/>
        <end position="263"/>
    </location>
</feature>
<evidence type="ECO:0000313" key="8">
    <source>
        <dbReference type="Proteomes" id="UP000262427"/>
    </source>
</evidence>
<keyword evidence="3" id="KW-0479">Metal-binding</keyword>
<dbReference type="GO" id="GO:0050021">
    <property type="term" value="F:L-arabinonolactonase activity"/>
    <property type="evidence" value="ECO:0007669"/>
    <property type="project" value="UniProtKB-EC"/>
</dbReference>
<comment type="similarity">
    <text evidence="1">Belongs to the SMP-30/CGR1 family.</text>
</comment>
<evidence type="ECO:0000256" key="2">
    <source>
        <dbReference type="PIRSR" id="PIRSR605511-1"/>
    </source>
</evidence>
<keyword evidence="3" id="KW-0862">Zinc</keyword>
<dbReference type="PATRIC" id="fig|305.92.peg.859"/>
<dbReference type="EMBL" id="LN899824">
    <property type="protein sequence ID" value="CUV29594.1"/>
    <property type="molecule type" value="Genomic_DNA"/>
</dbReference>
<dbReference type="AlphaFoldDB" id="A0A0K1ZHS7"/>
<evidence type="ECO:0000313" key="6">
    <source>
        <dbReference type="EMBL" id="CUV17498.1"/>
    </source>
</evidence>
<name>A0A0K1ZHS7_RALSL</name>
<gene>
    <name evidence="6" type="primary">araB</name>
    <name evidence="6" type="ORF">PSS4_v1_330045</name>
    <name evidence="5" type="ORF">RSP824_03480</name>
    <name evidence="7" type="ORF">RUN1985_v1_480010</name>
</gene>
<feature type="binding site" evidence="3">
    <location>
        <position position="204"/>
    </location>
    <ligand>
        <name>a divalent metal cation</name>
        <dbReference type="ChEBI" id="CHEBI:60240"/>
    </ligand>
</feature>
<dbReference type="PANTHER" id="PTHR10907:SF47">
    <property type="entry name" value="REGUCALCIN"/>
    <property type="match status" value="1"/>
</dbReference>
<dbReference type="SMART" id="SM00135">
    <property type="entry name" value="LY"/>
    <property type="match status" value="1"/>
</dbReference>
<dbReference type="Pfam" id="PF08450">
    <property type="entry name" value="SGL"/>
    <property type="match status" value="1"/>
</dbReference>
<evidence type="ECO:0000313" key="5">
    <source>
        <dbReference type="EMBL" id="AYA45617.1"/>
    </source>
</evidence>
<evidence type="ECO:0000259" key="4">
    <source>
        <dbReference type="Pfam" id="PF08450"/>
    </source>
</evidence>
<dbReference type="EC" id="3.1.1.15" evidence="6"/>
<feature type="binding site" evidence="3">
    <location>
        <position position="15"/>
    </location>
    <ligand>
        <name>a divalent metal cation</name>
        <dbReference type="ChEBI" id="CHEBI:60240"/>
    </ligand>
</feature>
<reference evidence="8" key="3">
    <citation type="submission" date="2018-01" db="EMBL/GenBank/DDBJ databases">
        <title>Raltonia solanacearum P824 infects blueberry.</title>
        <authorList>
            <person name="Bocsanczy A.M."/>
            <person name="Norman D.J."/>
        </authorList>
    </citation>
    <scope>NUCLEOTIDE SEQUENCE [LARGE SCALE GENOMIC DNA]</scope>
    <source>
        <strain evidence="8">P824</strain>
    </source>
</reference>
<feature type="active site" description="Proton donor/acceptor" evidence="2">
    <location>
        <position position="204"/>
    </location>
</feature>
<feature type="binding site" evidence="3">
    <location>
        <position position="101"/>
    </location>
    <ligand>
        <name>substrate</name>
    </ligand>
</feature>
<dbReference type="InterPro" id="IPR000033">
    <property type="entry name" value="LDLR_classB_rpt"/>
</dbReference>
<feature type="binding site" evidence="3">
    <location>
        <position position="148"/>
    </location>
    <ligand>
        <name>a divalent metal cation</name>
        <dbReference type="ChEBI" id="CHEBI:60240"/>
    </ligand>
</feature>
<accession>A0A0K1ZHS7</accession>
<dbReference type="SUPFAM" id="SSF63829">
    <property type="entry name" value="Calcium-dependent phosphotriesterase"/>
    <property type="match status" value="1"/>
</dbReference>
<organism evidence="6">
    <name type="scientific">Ralstonia solanacearum</name>
    <name type="common">Pseudomonas solanacearum</name>
    <dbReference type="NCBI Taxonomy" id="305"/>
    <lineage>
        <taxon>Bacteria</taxon>
        <taxon>Pseudomonadati</taxon>
        <taxon>Pseudomonadota</taxon>
        <taxon>Betaproteobacteria</taxon>
        <taxon>Burkholderiales</taxon>
        <taxon>Burkholderiaceae</taxon>
        <taxon>Ralstonia</taxon>
        <taxon>Ralstonia solanacearum species complex</taxon>
    </lineage>
</organism>
<evidence type="ECO:0000313" key="7">
    <source>
        <dbReference type="EMBL" id="CUV29594.1"/>
    </source>
</evidence>
<dbReference type="PRINTS" id="PR01790">
    <property type="entry name" value="SMP30FAMILY"/>
</dbReference>
<dbReference type="InterPro" id="IPR013658">
    <property type="entry name" value="SGL"/>
</dbReference>
<reference evidence="6" key="1">
    <citation type="submission" date="2015-10" db="EMBL/GenBank/DDBJ databases">
        <authorList>
            <person name="Gilbert D.G."/>
        </authorList>
    </citation>
    <scope>NUCLEOTIDE SEQUENCE</scope>
    <source>
        <strain evidence="6">Phyl III-seqv23</strain>
    </source>
</reference>
<dbReference type="GO" id="GO:0005509">
    <property type="term" value="F:calcium ion binding"/>
    <property type="evidence" value="ECO:0007669"/>
    <property type="project" value="TreeGrafter"/>
</dbReference>
<dbReference type="GO" id="GO:0019853">
    <property type="term" value="P:L-ascorbic acid biosynthetic process"/>
    <property type="evidence" value="ECO:0007669"/>
    <property type="project" value="TreeGrafter"/>
</dbReference>
<dbReference type="PANTHER" id="PTHR10907">
    <property type="entry name" value="REGUCALCIN"/>
    <property type="match status" value="1"/>
</dbReference>
<feature type="binding site" evidence="3">
    <location>
        <position position="99"/>
    </location>
    <ligand>
        <name>substrate</name>
    </ligand>
</feature>